<evidence type="ECO:0000256" key="1">
    <source>
        <dbReference type="SAM" id="SignalP"/>
    </source>
</evidence>
<dbReference type="Pfam" id="PF10294">
    <property type="entry name" value="Methyltransf_16"/>
    <property type="match status" value="1"/>
</dbReference>
<dbReference type="InterPro" id="IPR029063">
    <property type="entry name" value="SAM-dependent_MTases_sf"/>
</dbReference>
<gene>
    <name evidence="2" type="ORF">ALAG00032_LOCUS5404</name>
</gene>
<protein>
    <recommendedName>
        <fullName evidence="3">Calmodulin-lysine N-methyltransferase</fullName>
    </recommendedName>
</protein>
<proteinExistence type="predicted"/>
<organism evidence="2">
    <name type="scientific">Aureoumbra lagunensis</name>
    <dbReference type="NCBI Taxonomy" id="44058"/>
    <lineage>
        <taxon>Eukaryota</taxon>
        <taxon>Sar</taxon>
        <taxon>Stramenopiles</taxon>
        <taxon>Ochrophyta</taxon>
        <taxon>Pelagophyceae</taxon>
        <taxon>Pelagomonadales</taxon>
        <taxon>Aureoumbra</taxon>
    </lineage>
</organism>
<dbReference type="InterPro" id="IPR019410">
    <property type="entry name" value="Methyltransf_16"/>
</dbReference>
<reference evidence="2" key="1">
    <citation type="submission" date="2021-01" db="EMBL/GenBank/DDBJ databases">
        <authorList>
            <person name="Corre E."/>
            <person name="Pelletier E."/>
            <person name="Niang G."/>
            <person name="Scheremetjew M."/>
            <person name="Finn R."/>
            <person name="Kale V."/>
            <person name="Holt S."/>
            <person name="Cochrane G."/>
            <person name="Meng A."/>
            <person name="Brown T."/>
            <person name="Cohen L."/>
        </authorList>
    </citation>
    <scope>NUCLEOTIDE SEQUENCE</scope>
    <source>
        <strain evidence="2">CCMP1510</strain>
    </source>
</reference>
<sequence>MTTFLSILLLLRIAIPVDSDDCRIVKESLCSAVESGDLLEVRKQASLTPWCRQALLSTHEKCFSQALQDLPNYLTRIAMHTKRHENMTLQSMVTIDSNSHLYLPAIQETQLRLALNAHDFVAVLQAGFFDSFNLGTTLWPAGYLMAQYLYKDKYGIGNLLILGSGIGLEAVALCRPNQVSENIVVTDIQPRALAYSAVNVFLNCAPPYDNYKFSVFDWRTSSDLCNQTYDLVIGAALQFEDPQAWPSPYHLEHLLDQCLSQNEYARVMLAHSLYDNLILNLFDTDASSEEVSSTECSYDESRYQSPFYILERISGDNFGMFARHSTTSEFTISVLARRRRNKQ</sequence>
<dbReference type="Gene3D" id="3.40.50.150">
    <property type="entry name" value="Vaccinia Virus protein VP39"/>
    <property type="match status" value="1"/>
</dbReference>
<dbReference type="SUPFAM" id="SSF53335">
    <property type="entry name" value="S-adenosyl-L-methionine-dependent methyltransferases"/>
    <property type="match status" value="1"/>
</dbReference>
<feature type="chain" id="PRO_5031345023" description="Calmodulin-lysine N-methyltransferase" evidence="1">
    <location>
        <begin position="20"/>
        <end position="343"/>
    </location>
</feature>
<keyword evidence="1" id="KW-0732">Signal</keyword>
<feature type="signal peptide" evidence="1">
    <location>
        <begin position="1"/>
        <end position="19"/>
    </location>
</feature>
<name>A0A7S3NL11_9STRA</name>
<evidence type="ECO:0008006" key="3">
    <source>
        <dbReference type="Google" id="ProtNLM"/>
    </source>
</evidence>
<evidence type="ECO:0000313" key="2">
    <source>
        <dbReference type="EMBL" id="CAE0364663.1"/>
    </source>
</evidence>
<dbReference type="AlphaFoldDB" id="A0A7S3NL11"/>
<accession>A0A7S3NL11</accession>
<dbReference type="EMBL" id="HBIJ01007635">
    <property type="protein sequence ID" value="CAE0364663.1"/>
    <property type="molecule type" value="Transcribed_RNA"/>
</dbReference>